<feature type="transmembrane region" description="Helical" evidence="1">
    <location>
        <begin position="52"/>
        <end position="72"/>
    </location>
</feature>
<evidence type="ECO:0000313" key="2">
    <source>
        <dbReference type="EMBL" id="WIX82281.1"/>
    </source>
</evidence>
<evidence type="ECO:0000313" key="3">
    <source>
        <dbReference type="Proteomes" id="UP001236014"/>
    </source>
</evidence>
<keyword evidence="1" id="KW-1133">Transmembrane helix</keyword>
<keyword evidence="1" id="KW-0472">Membrane</keyword>
<dbReference type="AlphaFoldDB" id="A0A9Y2INJ1"/>
<proteinExistence type="predicted"/>
<dbReference type="Proteomes" id="UP001236014">
    <property type="component" value="Chromosome"/>
</dbReference>
<dbReference type="KEGG" id="acab:QRX50_16710"/>
<dbReference type="RefSeq" id="WP_285972857.1">
    <property type="nucleotide sequence ID" value="NZ_CP127294.1"/>
</dbReference>
<evidence type="ECO:0008006" key="4">
    <source>
        <dbReference type="Google" id="ProtNLM"/>
    </source>
</evidence>
<gene>
    <name evidence="2" type="ORF">QRX50_16710</name>
</gene>
<organism evidence="2 3">
    <name type="scientific">Amycolatopsis carbonis</name>
    <dbReference type="NCBI Taxonomy" id="715471"/>
    <lineage>
        <taxon>Bacteria</taxon>
        <taxon>Bacillati</taxon>
        <taxon>Actinomycetota</taxon>
        <taxon>Actinomycetes</taxon>
        <taxon>Pseudonocardiales</taxon>
        <taxon>Pseudonocardiaceae</taxon>
        <taxon>Amycolatopsis</taxon>
    </lineage>
</organism>
<evidence type="ECO:0000256" key="1">
    <source>
        <dbReference type="SAM" id="Phobius"/>
    </source>
</evidence>
<keyword evidence="3" id="KW-1185">Reference proteome</keyword>
<keyword evidence="1" id="KW-0812">Transmembrane</keyword>
<protein>
    <recommendedName>
        <fullName evidence="4">PH domain-containing protein</fullName>
    </recommendedName>
</protein>
<dbReference type="EMBL" id="CP127294">
    <property type="protein sequence ID" value="WIX82281.1"/>
    <property type="molecule type" value="Genomic_DNA"/>
</dbReference>
<name>A0A9Y2INJ1_9PSEU</name>
<sequence>MNAIEDGETVLWTGRPQRRHRRFHDYLPWAVVVVLIVGDGVVLAFYADFSLWMIWFYMIALAVGVAIHSGSVRSKRHAATSYPVTDRRLIIAMHFAHGVDYRWVPMAVLGTPRVHELHDGLGTVDFKKSVLRATLRLDPWRQSTLVPIYPELVAIRDAHEVAELIERHAGQASIRE</sequence>
<feature type="transmembrane region" description="Helical" evidence="1">
    <location>
        <begin position="26"/>
        <end position="46"/>
    </location>
</feature>
<reference evidence="2 3" key="1">
    <citation type="submission" date="2023-06" db="EMBL/GenBank/DDBJ databases">
        <authorList>
            <person name="Oyuntsetseg B."/>
            <person name="Kim S.B."/>
        </authorList>
    </citation>
    <scope>NUCLEOTIDE SEQUENCE [LARGE SCALE GENOMIC DNA]</scope>
    <source>
        <strain evidence="2 3">2-15</strain>
    </source>
</reference>
<accession>A0A9Y2INJ1</accession>